<dbReference type="AlphaFoldDB" id="A0A0E9V010"/>
<name>A0A0E9V010_ANGAN</name>
<reference evidence="1" key="1">
    <citation type="submission" date="2014-11" db="EMBL/GenBank/DDBJ databases">
        <authorList>
            <person name="Amaro Gonzalez C."/>
        </authorList>
    </citation>
    <scope>NUCLEOTIDE SEQUENCE</scope>
</reference>
<dbReference type="EMBL" id="GBXM01037817">
    <property type="protein sequence ID" value="JAH70760.1"/>
    <property type="molecule type" value="Transcribed_RNA"/>
</dbReference>
<sequence>MRPSCSAVVQLLRSSPSYQIHSPA</sequence>
<reference evidence="1" key="2">
    <citation type="journal article" date="2015" name="Fish Shellfish Immunol.">
        <title>Early steps in the European eel (Anguilla anguilla)-Vibrio vulnificus interaction in the gills: Role of the RtxA13 toxin.</title>
        <authorList>
            <person name="Callol A."/>
            <person name="Pajuelo D."/>
            <person name="Ebbesson L."/>
            <person name="Teles M."/>
            <person name="MacKenzie S."/>
            <person name="Amaro C."/>
        </authorList>
    </citation>
    <scope>NUCLEOTIDE SEQUENCE</scope>
</reference>
<proteinExistence type="predicted"/>
<organism evidence="1">
    <name type="scientific">Anguilla anguilla</name>
    <name type="common">European freshwater eel</name>
    <name type="synonym">Muraena anguilla</name>
    <dbReference type="NCBI Taxonomy" id="7936"/>
    <lineage>
        <taxon>Eukaryota</taxon>
        <taxon>Metazoa</taxon>
        <taxon>Chordata</taxon>
        <taxon>Craniata</taxon>
        <taxon>Vertebrata</taxon>
        <taxon>Euteleostomi</taxon>
        <taxon>Actinopterygii</taxon>
        <taxon>Neopterygii</taxon>
        <taxon>Teleostei</taxon>
        <taxon>Anguilliformes</taxon>
        <taxon>Anguillidae</taxon>
        <taxon>Anguilla</taxon>
    </lineage>
</organism>
<protein>
    <submittedName>
        <fullName evidence="1">Uncharacterized protein</fullName>
    </submittedName>
</protein>
<accession>A0A0E9V010</accession>
<evidence type="ECO:0000313" key="1">
    <source>
        <dbReference type="EMBL" id="JAH70760.1"/>
    </source>
</evidence>